<dbReference type="PANTHER" id="PTHR45138:SF9">
    <property type="entry name" value="DIGUANYLATE CYCLASE DGCM-RELATED"/>
    <property type="match status" value="1"/>
</dbReference>
<dbReference type="Pfam" id="PF00072">
    <property type="entry name" value="Response_reg"/>
    <property type="match status" value="2"/>
</dbReference>
<comment type="caution">
    <text evidence="6">The sequence shown here is derived from an EMBL/GenBank/DDBJ whole genome shotgun (WGS) entry which is preliminary data.</text>
</comment>
<feature type="domain" description="GGDEF" evidence="5">
    <location>
        <begin position="324"/>
        <end position="458"/>
    </location>
</feature>
<accession>A0ABQ2LFA8</accession>
<dbReference type="InterPro" id="IPR001789">
    <property type="entry name" value="Sig_transdc_resp-reg_receiver"/>
</dbReference>
<feature type="domain" description="Response regulatory" evidence="4">
    <location>
        <begin position="4"/>
        <end position="120"/>
    </location>
</feature>
<feature type="domain" description="Response regulatory" evidence="4">
    <location>
        <begin position="157"/>
        <end position="274"/>
    </location>
</feature>
<evidence type="ECO:0000313" key="7">
    <source>
        <dbReference type="Proteomes" id="UP000602381"/>
    </source>
</evidence>
<dbReference type="CDD" id="cd17538">
    <property type="entry name" value="REC_D1_PleD-like"/>
    <property type="match status" value="1"/>
</dbReference>
<keyword evidence="3" id="KW-0597">Phosphoprotein</keyword>
<evidence type="ECO:0000256" key="1">
    <source>
        <dbReference type="ARBA" id="ARBA00012528"/>
    </source>
</evidence>
<dbReference type="CDD" id="cd01949">
    <property type="entry name" value="GGDEF"/>
    <property type="match status" value="1"/>
</dbReference>
<dbReference type="SUPFAM" id="SSF55073">
    <property type="entry name" value="Nucleotide cyclase"/>
    <property type="match status" value="1"/>
</dbReference>
<evidence type="ECO:0000313" key="6">
    <source>
        <dbReference type="EMBL" id="GGO15055.1"/>
    </source>
</evidence>
<protein>
    <recommendedName>
        <fullName evidence="1">diguanylate cyclase</fullName>
        <ecNumber evidence="1">2.7.7.65</ecNumber>
    </recommendedName>
</protein>
<dbReference type="Gene3D" id="3.30.70.270">
    <property type="match status" value="1"/>
</dbReference>
<dbReference type="RefSeq" id="WP_150005646.1">
    <property type="nucleotide sequence ID" value="NZ_BMOV01000008.1"/>
</dbReference>
<dbReference type="InterPro" id="IPR000160">
    <property type="entry name" value="GGDEF_dom"/>
</dbReference>
<feature type="modified residue" description="4-aspartylphosphate" evidence="3">
    <location>
        <position position="53"/>
    </location>
</feature>
<dbReference type="Proteomes" id="UP000602381">
    <property type="component" value="Unassembled WGS sequence"/>
</dbReference>
<reference evidence="7" key="1">
    <citation type="journal article" date="2019" name="Int. J. Syst. Evol. Microbiol.">
        <title>The Global Catalogue of Microorganisms (GCM) 10K type strain sequencing project: providing services to taxonomists for standard genome sequencing and annotation.</title>
        <authorList>
            <consortium name="The Broad Institute Genomics Platform"/>
            <consortium name="The Broad Institute Genome Sequencing Center for Infectious Disease"/>
            <person name="Wu L."/>
            <person name="Ma J."/>
        </authorList>
    </citation>
    <scope>NUCLEOTIDE SEQUENCE [LARGE SCALE GENOMIC DNA]</scope>
    <source>
        <strain evidence="7">JCM 17843</strain>
    </source>
</reference>
<dbReference type="InterPro" id="IPR043128">
    <property type="entry name" value="Rev_trsase/Diguanyl_cyclase"/>
</dbReference>
<dbReference type="InterPro" id="IPR050469">
    <property type="entry name" value="Diguanylate_Cyclase"/>
</dbReference>
<dbReference type="Gene3D" id="3.40.50.2300">
    <property type="match status" value="2"/>
</dbReference>
<proteinExistence type="predicted"/>
<dbReference type="PROSITE" id="PS50887">
    <property type="entry name" value="GGDEF"/>
    <property type="match status" value="1"/>
</dbReference>
<name>A0ABQ2LFA8_9PROT</name>
<evidence type="ECO:0000256" key="2">
    <source>
        <dbReference type="ARBA" id="ARBA00034247"/>
    </source>
</evidence>
<comment type="catalytic activity">
    <reaction evidence="2">
        <text>2 GTP = 3',3'-c-di-GMP + 2 diphosphate</text>
        <dbReference type="Rhea" id="RHEA:24898"/>
        <dbReference type="ChEBI" id="CHEBI:33019"/>
        <dbReference type="ChEBI" id="CHEBI:37565"/>
        <dbReference type="ChEBI" id="CHEBI:58805"/>
        <dbReference type="EC" id="2.7.7.65"/>
    </reaction>
</comment>
<dbReference type="Pfam" id="PF00990">
    <property type="entry name" value="GGDEF"/>
    <property type="match status" value="1"/>
</dbReference>
<gene>
    <name evidence="6" type="primary">pleD</name>
    <name evidence="6" type="ORF">GCM10007972_22840</name>
</gene>
<organism evidence="6 7">
    <name type="scientific">Iodidimonas muriae</name>
    <dbReference type="NCBI Taxonomy" id="261467"/>
    <lineage>
        <taxon>Bacteria</taxon>
        <taxon>Pseudomonadati</taxon>
        <taxon>Pseudomonadota</taxon>
        <taxon>Alphaproteobacteria</taxon>
        <taxon>Iodidimonadales</taxon>
        <taxon>Iodidimonadaceae</taxon>
        <taxon>Iodidimonas</taxon>
    </lineage>
</organism>
<evidence type="ECO:0000256" key="3">
    <source>
        <dbReference type="PROSITE-ProRule" id="PRU00169"/>
    </source>
</evidence>
<dbReference type="SMART" id="SM00267">
    <property type="entry name" value="GGDEF"/>
    <property type="match status" value="1"/>
</dbReference>
<dbReference type="InterPro" id="IPR011006">
    <property type="entry name" value="CheY-like_superfamily"/>
</dbReference>
<dbReference type="SUPFAM" id="SSF52172">
    <property type="entry name" value="CheY-like"/>
    <property type="match status" value="2"/>
</dbReference>
<dbReference type="NCBIfam" id="NF007135">
    <property type="entry name" value="PRK09581.1"/>
    <property type="match status" value="1"/>
</dbReference>
<dbReference type="NCBIfam" id="TIGR00254">
    <property type="entry name" value="GGDEF"/>
    <property type="match status" value="1"/>
</dbReference>
<sequence length="459" mass="51257">MTARVLVVDDVLPNVKLLEAKLTSEYFDVLSATSGLEALEIVQREQPDIVLLDVMMPGMNGFEVCRKIKEDPVTNHIPVIMVTALDQMSDKIAGLEAGAEDFLTKPIDDISLFARVKSLVRLKVMMDELKNRENTGAMLGWNKSEDVPETFVPSNTSILLVDDNEKVAKRVGQMLSEIATITHSTGGENVAERAREKNYDLVIVSLSMRETDGLWICSKLRSFEETRHVPILVVVDDCERGSKQLVRALEMGVNDYLIPPVERLELTARARTQVRRKRYSDRLWENFHLSMQLATTDAVTGLYNRHYMNSHLETLLRHARQASKPLSLAMLDIDHFKPVNDTYGHAAGDEILHEFAKRIARNVRGVDLAARYGGEEFVVVMPDTVESDAEMIAERLRQTISNTPFTLADGTNINITVSLGLACITDGILTTADLLERADSALYQAKHDGRNRVVIANAA</sequence>
<evidence type="ECO:0000259" key="4">
    <source>
        <dbReference type="PROSITE" id="PS50110"/>
    </source>
</evidence>
<keyword evidence="7" id="KW-1185">Reference proteome</keyword>
<dbReference type="InterPro" id="IPR029787">
    <property type="entry name" value="Nucleotide_cyclase"/>
</dbReference>
<evidence type="ECO:0000259" key="5">
    <source>
        <dbReference type="PROSITE" id="PS50887"/>
    </source>
</evidence>
<dbReference type="EC" id="2.7.7.65" evidence="1"/>
<dbReference type="PROSITE" id="PS50110">
    <property type="entry name" value="RESPONSE_REGULATORY"/>
    <property type="match status" value="2"/>
</dbReference>
<comment type="caution">
    <text evidence="3">Lacks conserved residue(s) required for the propagation of feature annotation.</text>
</comment>
<dbReference type="PANTHER" id="PTHR45138">
    <property type="entry name" value="REGULATORY COMPONENTS OF SENSORY TRANSDUCTION SYSTEM"/>
    <property type="match status" value="1"/>
</dbReference>
<dbReference type="SMART" id="SM00448">
    <property type="entry name" value="REC"/>
    <property type="match status" value="2"/>
</dbReference>
<dbReference type="EMBL" id="BMOV01000008">
    <property type="protein sequence ID" value="GGO15055.1"/>
    <property type="molecule type" value="Genomic_DNA"/>
</dbReference>